<evidence type="ECO:0000313" key="2">
    <source>
        <dbReference type="EMBL" id="GFT75491.1"/>
    </source>
</evidence>
<dbReference type="EMBL" id="BMAW01117477">
    <property type="protein sequence ID" value="GFT75491.1"/>
    <property type="molecule type" value="Genomic_DNA"/>
</dbReference>
<dbReference type="Proteomes" id="UP000887013">
    <property type="component" value="Unassembled WGS sequence"/>
</dbReference>
<proteinExistence type="predicted"/>
<feature type="compositionally biased region" description="Acidic residues" evidence="1">
    <location>
        <begin position="46"/>
        <end position="59"/>
    </location>
</feature>
<gene>
    <name evidence="2" type="ORF">NPIL_274771</name>
</gene>
<comment type="caution">
    <text evidence="2">The sequence shown here is derived from an EMBL/GenBank/DDBJ whole genome shotgun (WGS) entry which is preliminary data.</text>
</comment>
<evidence type="ECO:0000256" key="1">
    <source>
        <dbReference type="SAM" id="MobiDB-lite"/>
    </source>
</evidence>
<sequence>MDNHNIGLYRSHSLPKAGKNKIFIKKDPNGIETIRNILLCHSDEQEDIVLDENDTDEEEHISGREDDSESE</sequence>
<protein>
    <submittedName>
        <fullName evidence="2">Uncharacterized protein</fullName>
    </submittedName>
</protein>
<dbReference type="AlphaFoldDB" id="A0A8X6PMA2"/>
<name>A0A8X6PMA2_NEPPI</name>
<reference evidence="2" key="1">
    <citation type="submission" date="2020-08" db="EMBL/GenBank/DDBJ databases">
        <title>Multicomponent nature underlies the extraordinary mechanical properties of spider dragline silk.</title>
        <authorList>
            <person name="Kono N."/>
            <person name="Nakamura H."/>
            <person name="Mori M."/>
            <person name="Yoshida Y."/>
            <person name="Ohtoshi R."/>
            <person name="Malay A.D."/>
            <person name="Moran D.A.P."/>
            <person name="Tomita M."/>
            <person name="Numata K."/>
            <person name="Arakawa K."/>
        </authorList>
    </citation>
    <scope>NUCLEOTIDE SEQUENCE</scope>
</reference>
<accession>A0A8X6PMA2</accession>
<organism evidence="2 3">
    <name type="scientific">Nephila pilipes</name>
    <name type="common">Giant wood spider</name>
    <name type="synonym">Nephila maculata</name>
    <dbReference type="NCBI Taxonomy" id="299642"/>
    <lineage>
        <taxon>Eukaryota</taxon>
        <taxon>Metazoa</taxon>
        <taxon>Ecdysozoa</taxon>
        <taxon>Arthropoda</taxon>
        <taxon>Chelicerata</taxon>
        <taxon>Arachnida</taxon>
        <taxon>Araneae</taxon>
        <taxon>Araneomorphae</taxon>
        <taxon>Entelegynae</taxon>
        <taxon>Araneoidea</taxon>
        <taxon>Nephilidae</taxon>
        <taxon>Nephila</taxon>
    </lineage>
</organism>
<evidence type="ECO:0000313" key="3">
    <source>
        <dbReference type="Proteomes" id="UP000887013"/>
    </source>
</evidence>
<feature type="region of interest" description="Disordered" evidence="1">
    <location>
        <begin position="46"/>
        <end position="71"/>
    </location>
</feature>
<keyword evidence="3" id="KW-1185">Reference proteome</keyword>